<proteinExistence type="predicted"/>
<comment type="caution">
    <text evidence="1">The sequence shown here is derived from an EMBL/GenBank/DDBJ whole genome shotgun (WGS) entry which is preliminary data.</text>
</comment>
<dbReference type="EMBL" id="VCHE01000007">
    <property type="protein sequence ID" value="KAB2579501.1"/>
    <property type="molecule type" value="Genomic_DNA"/>
</dbReference>
<keyword evidence="2" id="KW-1185">Reference proteome</keyword>
<accession>A0A5N5DQ90</accession>
<sequence>MPHARTNDLRRALLAAYSDESQYYRMPKIAEEYLAKHPASGMGDYEKKRFNEALEILVSAMERDNISWGLWGGFFVLLIDHLRSLKIKTEDDDLVNKQLKKEQ</sequence>
<dbReference type="AlphaFoldDB" id="A0A5N5DQ90"/>
<name>A0A5N5DQ90_9PEZI</name>
<dbReference type="Proteomes" id="UP000325902">
    <property type="component" value="Unassembled WGS sequence"/>
</dbReference>
<reference evidence="1 2" key="1">
    <citation type="journal article" date="2019" name="Sci. Rep.">
        <title>A multi-omics analysis of the grapevine pathogen Lasiodiplodia theobromae reveals that temperature affects the expression of virulence- and pathogenicity-related genes.</title>
        <authorList>
            <person name="Felix C."/>
            <person name="Meneses R."/>
            <person name="Goncalves M.F.M."/>
            <person name="Tilleman L."/>
            <person name="Duarte A.S."/>
            <person name="Jorrin-Novo J.V."/>
            <person name="Van de Peer Y."/>
            <person name="Deforce D."/>
            <person name="Van Nieuwerburgh F."/>
            <person name="Esteves A.C."/>
            <person name="Alves A."/>
        </authorList>
    </citation>
    <scope>NUCLEOTIDE SEQUENCE [LARGE SCALE GENOMIC DNA]</scope>
    <source>
        <strain evidence="1 2">LA-SOL3</strain>
    </source>
</reference>
<protein>
    <submittedName>
        <fullName evidence="1">Uncharacterized protein</fullName>
    </submittedName>
</protein>
<organism evidence="1 2">
    <name type="scientific">Lasiodiplodia theobromae</name>
    <dbReference type="NCBI Taxonomy" id="45133"/>
    <lineage>
        <taxon>Eukaryota</taxon>
        <taxon>Fungi</taxon>
        <taxon>Dikarya</taxon>
        <taxon>Ascomycota</taxon>
        <taxon>Pezizomycotina</taxon>
        <taxon>Dothideomycetes</taxon>
        <taxon>Dothideomycetes incertae sedis</taxon>
        <taxon>Botryosphaeriales</taxon>
        <taxon>Botryosphaeriaceae</taxon>
        <taxon>Lasiodiplodia</taxon>
    </lineage>
</organism>
<evidence type="ECO:0000313" key="2">
    <source>
        <dbReference type="Proteomes" id="UP000325902"/>
    </source>
</evidence>
<evidence type="ECO:0000313" key="1">
    <source>
        <dbReference type="EMBL" id="KAB2579501.1"/>
    </source>
</evidence>
<gene>
    <name evidence="1" type="ORF">DBV05_g1971</name>
</gene>